<feature type="domain" description="AB hydrolase-1" evidence="1">
    <location>
        <begin position="220"/>
        <end position="285"/>
    </location>
</feature>
<dbReference type="Gene3D" id="3.40.50.1820">
    <property type="entry name" value="alpha/beta hydrolase"/>
    <property type="match status" value="1"/>
</dbReference>
<dbReference type="PRINTS" id="PR00111">
    <property type="entry name" value="ABHYDROLASE"/>
</dbReference>
<proteinExistence type="predicted"/>
<dbReference type="PRINTS" id="PR00412">
    <property type="entry name" value="EPOXHYDRLASE"/>
</dbReference>
<dbReference type="InterPro" id="IPR000073">
    <property type="entry name" value="AB_hydrolase_1"/>
</dbReference>
<dbReference type="PANTHER" id="PTHR43139">
    <property type="entry name" value="SI:DKEY-122A22.2"/>
    <property type="match status" value="1"/>
</dbReference>
<dbReference type="InterPro" id="IPR052370">
    <property type="entry name" value="Meta-cleavage_hydrolase"/>
</dbReference>
<dbReference type="Pfam" id="PF00561">
    <property type="entry name" value="Abhydrolase_1"/>
    <property type="match status" value="2"/>
</dbReference>
<comment type="caution">
    <text evidence="2">The sequence shown here is derived from an EMBL/GenBank/DDBJ whole genome shotgun (WGS) entry which is preliminary data.</text>
</comment>
<dbReference type="Proteomes" id="UP001058974">
    <property type="component" value="Chromosome 7"/>
</dbReference>
<keyword evidence="3" id="KW-1185">Reference proteome</keyword>
<feature type="domain" description="AB hydrolase-1" evidence="1">
    <location>
        <begin position="50"/>
        <end position="156"/>
    </location>
</feature>
<dbReference type="ESTHER" id="pea-a0a9d4zt76">
    <property type="family name" value="TGL-GrainShapeFactor"/>
</dbReference>
<dbReference type="PANTHER" id="PTHR43139:SF25">
    <property type="entry name" value="ALPHA_BETA-HYDROLASES SUPERFAMILY PROTEIN"/>
    <property type="match status" value="1"/>
</dbReference>
<dbReference type="GO" id="GO:0003824">
    <property type="term" value="F:catalytic activity"/>
    <property type="evidence" value="ECO:0007669"/>
    <property type="project" value="InterPro"/>
</dbReference>
<evidence type="ECO:0000313" key="3">
    <source>
        <dbReference type="Proteomes" id="UP001058974"/>
    </source>
</evidence>
<organism evidence="2 3">
    <name type="scientific">Pisum sativum</name>
    <name type="common">Garden pea</name>
    <name type="synonym">Lathyrus oleraceus</name>
    <dbReference type="NCBI Taxonomy" id="3888"/>
    <lineage>
        <taxon>Eukaryota</taxon>
        <taxon>Viridiplantae</taxon>
        <taxon>Streptophyta</taxon>
        <taxon>Embryophyta</taxon>
        <taxon>Tracheophyta</taxon>
        <taxon>Spermatophyta</taxon>
        <taxon>Magnoliopsida</taxon>
        <taxon>eudicotyledons</taxon>
        <taxon>Gunneridae</taxon>
        <taxon>Pentapetalae</taxon>
        <taxon>rosids</taxon>
        <taxon>fabids</taxon>
        <taxon>Fabales</taxon>
        <taxon>Fabaceae</taxon>
        <taxon>Papilionoideae</taxon>
        <taxon>50 kb inversion clade</taxon>
        <taxon>NPAAA clade</taxon>
        <taxon>Hologalegina</taxon>
        <taxon>IRL clade</taxon>
        <taxon>Fabeae</taxon>
        <taxon>Lathyrus</taxon>
    </lineage>
</organism>
<dbReference type="SUPFAM" id="SSF53474">
    <property type="entry name" value="alpha/beta-Hydrolases"/>
    <property type="match status" value="1"/>
</dbReference>
<sequence length="347" mass="39429">MAGCFSFTAYRDRCYRFSFSNAGLKSTTTDLGHGTIMHCWIPKTHKNSKPSLLLLHGMGANAMWQWNDFISPLTRRFNVYVPDLLFFGESHTTQPDRSEAFQAQCVAALMEAHGVRLMNVVGISYGGFVGYSLAVQFPERVGKVVMCCAGVCLEDKDMEEGLFRVKSIDEAATILIPQTPEKMKQLVQLAFVKPINVMPTCFLTDFIDVMCTEYRQEKKELIETLYKDRKLSNLPKITQPTLIIWGEQDQVFPLELAHRLKRHLGENAQLAVVKNAGHAINMEKPKKLYKILKSFLIDSVTPSMQENHSNGLKLDYHTVYFLAWDKVREACKDGSEKRKTALRCGCR</sequence>
<evidence type="ECO:0000259" key="1">
    <source>
        <dbReference type="Pfam" id="PF00561"/>
    </source>
</evidence>
<protein>
    <recommendedName>
        <fullName evidence="1">AB hydrolase-1 domain-containing protein</fullName>
    </recommendedName>
</protein>
<dbReference type="EMBL" id="JAMSHJ010000007">
    <property type="protein sequence ID" value="KAI5384502.1"/>
    <property type="molecule type" value="Genomic_DNA"/>
</dbReference>
<name>A0A9D4ZT76_PEA</name>
<reference evidence="2 3" key="1">
    <citation type="journal article" date="2022" name="Nat. Genet.">
        <title>Improved pea reference genome and pan-genome highlight genomic features and evolutionary characteristics.</title>
        <authorList>
            <person name="Yang T."/>
            <person name="Liu R."/>
            <person name="Luo Y."/>
            <person name="Hu S."/>
            <person name="Wang D."/>
            <person name="Wang C."/>
            <person name="Pandey M.K."/>
            <person name="Ge S."/>
            <person name="Xu Q."/>
            <person name="Li N."/>
            <person name="Li G."/>
            <person name="Huang Y."/>
            <person name="Saxena R.K."/>
            <person name="Ji Y."/>
            <person name="Li M."/>
            <person name="Yan X."/>
            <person name="He Y."/>
            <person name="Liu Y."/>
            <person name="Wang X."/>
            <person name="Xiang C."/>
            <person name="Varshney R.K."/>
            <person name="Ding H."/>
            <person name="Gao S."/>
            <person name="Zong X."/>
        </authorList>
    </citation>
    <scope>NUCLEOTIDE SEQUENCE [LARGE SCALE GENOMIC DNA]</scope>
    <source>
        <strain evidence="2 3">cv. Zhongwan 6</strain>
    </source>
</reference>
<dbReference type="InterPro" id="IPR029058">
    <property type="entry name" value="AB_hydrolase_fold"/>
</dbReference>
<dbReference type="AlphaFoldDB" id="A0A9D4ZT76"/>
<gene>
    <name evidence="2" type="ORF">KIW84_071486</name>
</gene>
<dbReference type="Gramene" id="Psat07G0148600-T1">
    <property type="protein sequence ID" value="KAI5384502.1"/>
    <property type="gene ID" value="KIW84_071486"/>
</dbReference>
<evidence type="ECO:0000313" key="2">
    <source>
        <dbReference type="EMBL" id="KAI5384502.1"/>
    </source>
</evidence>
<accession>A0A9D4ZT76</accession>
<dbReference type="InterPro" id="IPR000639">
    <property type="entry name" value="Epox_hydrolase-like"/>
</dbReference>